<comment type="similarity">
    <text evidence="3">Belongs to the AAA ATPase family. Highly divergent.</text>
</comment>
<dbReference type="SMART" id="SM00382">
    <property type="entry name" value="AAA"/>
    <property type="match status" value="1"/>
</dbReference>
<accession>K9XZR8</accession>
<dbReference type="GO" id="GO:0016887">
    <property type="term" value="F:ATP hydrolysis activity"/>
    <property type="evidence" value="ECO:0007669"/>
    <property type="project" value="InterPro"/>
</dbReference>
<proteinExistence type="inferred from homology"/>
<gene>
    <name evidence="6" type="ordered locus">Sta7437_4612</name>
</gene>
<dbReference type="GO" id="GO:0005524">
    <property type="term" value="F:ATP binding"/>
    <property type="evidence" value="ECO:0007669"/>
    <property type="project" value="UniProtKB-KW"/>
</dbReference>
<dbReference type="InterPro" id="IPR003593">
    <property type="entry name" value="AAA+_ATPase"/>
</dbReference>
<dbReference type="InterPro" id="IPR052381">
    <property type="entry name" value="AAA_domain_protein"/>
</dbReference>
<evidence type="ECO:0000259" key="5">
    <source>
        <dbReference type="SMART" id="SM00382"/>
    </source>
</evidence>
<keyword evidence="1" id="KW-0547">Nucleotide-binding</keyword>
<dbReference type="Pfam" id="PF00004">
    <property type="entry name" value="AAA"/>
    <property type="match status" value="1"/>
</dbReference>
<dbReference type="PANTHER" id="PTHR42960:SF1">
    <property type="entry name" value="YCF46 PROTEIN"/>
    <property type="match status" value="1"/>
</dbReference>
<dbReference type="HOGENOM" id="CLU_023673_1_0_3"/>
<reference evidence="7" key="1">
    <citation type="journal article" date="2013" name="Proc. Natl. Acad. Sci. U.S.A.">
        <title>Improving the coverage of the cyanobacterial phylum using diversity-driven genome sequencing.</title>
        <authorList>
            <person name="Shih P.M."/>
            <person name="Wu D."/>
            <person name="Latifi A."/>
            <person name="Axen S.D."/>
            <person name="Fewer D.P."/>
            <person name="Talla E."/>
            <person name="Calteau A."/>
            <person name="Cai F."/>
            <person name="Tandeau de Marsac N."/>
            <person name="Rippka R."/>
            <person name="Herdman M."/>
            <person name="Sivonen K."/>
            <person name="Coursin T."/>
            <person name="Laurent T."/>
            <person name="Goodwin L."/>
            <person name="Nolan M."/>
            <person name="Davenport K.W."/>
            <person name="Han C.S."/>
            <person name="Rubin E.M."/>
            <person name="Eisen J.A."/>
            <person name="Woyke T."/>
            <person name="Gugger M."/>
            <person name="Kerfeld C.A."/>
        </authorList>
    </citation>
    <scope>NUCLEOTIDE SEQUENCE [LARGE SCALE GENOMIC DNA]</scope>
    <source>
        <strain evidence="7">ATCC 29371 / PCC 7437</strain>
        <plasmid evidence="7">Plasmid pSTA7437.01</plasmid>
    </source>
</reference>
<dbReference type="Gene3D" id="3.40.50.300">
    <property type="entry name" value="P-loop containing nucleotide triphosphate hydrolases"/>
    <property type="match status" value="1"/>
</dbReference>
<geneLocation type="plasmid" evidence="6 7">
    <name>pSTA7437.01</name>
</geneLocation>
<dbReference type="KEGG" id="scs:Sta7437_4612"/>
<sequence>MHLKYWLKQANLNKVTTAIEINSIDLDILFQYFDKFAKELNISLYYCNLGYKKLQKVELIEQKIANLTPDLEINRTSKSNFILKFLLQSDSIPSGIYLLDDLCNFGELEPEIIREREALITNINRKYATSDRFIYIVLLGEYLQFGSRLTPCIPTFKMPLPDRAEVEILAKTYLGEKTLDRHKLITALQGLPHGEIELLLQTYSQDDADSLVEKILARKINRWRGLGLEFFASPDVQSAGGNDLLQKYLYEVVVKLNESGAKQYNLRPPKGMLLMGPPGTGKSLIAKLAAKALGYPLLGLSWGNVLGANNPDRALARILEVADCLDNCVILADDFDKGFTGWTEGGTSRRLSQRLLTWMQEHTSNALMIATVNRIQLLPSEIKRRFDDGGIWFVDLPHRGAIRDIFLIHLAKYFPSQFADGLDPWSERDWYRLLKGYQGSTPVEIANAVVRCAQEFYCSLSDEERREAAISPRVTIESLLAQLSQFKKASIRDAEDLQAIRNKAYYARPASSEDKSEYAVVRQELFEYQGHHLEV</sequence>
<organism evidence="6 7">
    <name type="scientific">Stanieria cyanosphaera (strain ATCC 29371 / PCC 7437)</name>
    <dbReference type="NCBI Taxonomy" id="111780"/>
    <lineage>
        <taxon>Bacteria</taxon>
        <taxon>Bacillati</taxon>
        <taxon>Cyanobacteriota</taxon>
        <taxon>Cyanophyceae</taxon>
        <taxon>Pleurocapsales</taxon>
        <taxon>Dermocarpellaceae</taxon>
        <taxon>Stanieria</taxon>
    </lineage>
</organism>
<protein>
    <recommendedName>
        <fullName evidence="4">Uncharacterized AAA domain-containing protein ycf46</fullName>
    </recommendedName>
</protein>
<dbReference type="EMBL" id="CP003654">
    <property type="protein sequence ID" value="AFZ38070.1"/>
    <property type="molecule type" value="Genomic_DNA"/>
</dbReference>
<dbReference type="SUPFAM" id="SSF52540">
    <property type="entry name" value="P-loop containing nucleoside triphosphate hydrolases"/>
    <property type="match status" value="1"/>
</dbReference>
<dbReference type="AlphaFoldDB" id="K9XZR8"/>
<keyword evidence="6" id="KW-0614">Plasmid</keyword>
<dbReference type="InterPro" id="IPR027417">
    <property type="entry name" value="P-loop_NTPase"/>
</dbReference>
<dbReference type="PANTHER" id="PTHR42960">
    <property type="entry name" value="YCF46 PROTEIN"/>
    <property type="match status" value="1"/>
</dbReference>
<name>K9XZR8_STAC7</name>
<evidence type="ECO:0000256" key="2">
    <source>
        <dbReference type="ARBA" id="ARBA00022840"/>
    </source>
</evidence>
<dbReference type="Proteomes" id="UP000010473">
    <property type="component" value="Plasmid pSTA7437.01"/>
</dbReference>
<evidence type="ECO:0000313" key="6">
    <source>
        <dbReference type="EMBL" id="AFZ38070.1"/>
    </source>
</evidence>
<dbReference type="RefSeq" id="WP_015211978.1">
    <property type="nucleotide sequence ID" value="NC_019765.1"/>
</dbReference>
<evidence type="ECO:0000256" key="3">
    <source>
        <dbReference type="ARBA" id="ARBA00038088"/>
    </source>
</evidence>
<dbReference type="OrthoDB" id="9809379at2"/>
<evidence type="ECO:0000256" key="4">
    <source>
        <dbReference type="ARBA" id="ARBA00040480"/>
    </source>
</evidence>
<feature type="domain" description="AAA+ ATPase" evidence="5">
    <location>
        <begin position="268"/>
        <end position="397"/>
    </location>
</feature>
<evidence type="ECO:0000313" key="7">
    <source>
        <dbReference type="Proteomes" id="UP000010473"/>
    </source>
</evidence>
<keyword evidence="7" id="KW-1185">Reference proteome</keyword>
<evidence type="ECO:0000256" key="1">
    <source>
        <dbReference type="ARBA" id="ARBA00022741"/>
    </source>
</evidence>
<dbReference type="InterPro" id="IPR003959">
    <property type="entry name" value="ATPase_AAA_core"/>
</dbReference>
<keyword evidence="2" id="KW-0067">ATP-binding</keyword>